<protein>
    <submittedName>
        <fullName evidence="1">Uncharacterized protein</fullName>
    </submittedName>
</protein>
<gene>
    <name evidence="1" type="ORF">FVE85_1130</name>
</gene>
<comment type="caution">
    <text evidence="1">The sequence shown here is derived from an EMBL/GenBank/DDBJ whole genome shotgun (WGS) entry which is preliminary data.</text>
</comment>
<evidence type="ECO:0000313" key="1">
    <source>
        <dbReference type="EMBL" id="KAA8497401.1"/>
    </source>
</evidence>
<name>A0A5J4Z0K5_PORPP</name>
<keyword evidence="2" id="KW-1185">Reference proteome</keyword>
<proteinExistence type="predicted"/>
<dbReference type="Proteomes" id="UP000324585">
    <property type="component" value="Unassembled WGS sequence"/>
</dbReference>
<dbReference type="EMBL" id="VRMN01000002">
    <property type="protein sequence ID" value="KAA8497401.1"/>
    <property type="molecule type" value="Genomic_DNA"/>
</dbReference>
<sequence length="66" mass="7387">MLLSVHLIRVSDEPLEPIVNSCYGTVITVPYLFISAVLDPPRRSAASRHFSAIRAIYRIPVHRLTG</sequence>
<dbReference type="AlphaFoldDB" id="A0A5J4Z0K5"/>
<organism evidence="1 2">
    <name type="scientific">Porphyridium purpureum</name>
    <name type="common">Red alga</name>
    <name type="synonym">Porphyridium cruentum</name>
    <dbReference type="NCBI Taxonomy" id="35688"/>
    <lineage>
        <taxon>Eukaryota</taxon>
        <taxon>Rhodophyta</taxon>
        <taxon>Bangiophyceae</taxon>
        <taxon>Porphyridiales</taxon>
        <taxon>Porphyridiaceae</taxon>
        <taxon>Porphyridium</taxon>
    </lineage>
</organism>
<reference evidence="2" key="1">
    <citation type="journal article" date="2019" name="Nat. Commun.">
        <title>Expansion of phycobilisome linker gene families in mesophilic red algae.</title>
        <authorList>
            <person name="Lee J."/>
            <person name="Kim D."/>
            <person name="Bhattacharya D."/>
            <person name="Yoon H.S."/>
        </authorList>
    </citation>
    <scope>NUCLEOTIDE SEQUENCE [LARGE SCALE GENOMIC DNA]</scope>
    <source>
        <strain evidence="2">CCMP 1328</strain>
    </source>
</reference>
<evidence type="ECO:0000313" key="2">
    <source>
        <dbReference type="Proteomes" id="UP000324585"/>
    </source>
</evidence>
<accession>A0A5J4Z0K5</accession>